<evidence type="ECO:0000259" key="1">
    <source>
        <dbReference type="Pfam" id="PF00534"/>
    </source>
</evidence>
<dbReference type="SUPFAM" id="SSF53756">
    <property type="entry name" value="UDP-Glycosyltransferase/glycogen phosphorylase"/>
    <property type="match status" value="1"/>
</dbReference>
<dbReference type="GO" id="GO:1901135">
    <property type="term" value="P:carbohydrate derivative metabolic process"/>
    <property type="evidence" value="ECO:0007669"/>
    <property type="project" value="UniProtKB-ARBA"/>
</dbReference>
<organism evidence="2 3">
    <name type="scientific">Sodalis glossinidius (strain morsitans)</name>
    <dbReference type="NCBI Taxonomy" id="343509"/>
    <lineage>
        <taxon>Bacteria</taxon>
        <taxon>Pseudomonadati</taxon>
        <taxon>Pseudomonadota</taxon>
        <taxon>Gammaproteobacteria</taxon>
        <taxon>Enterobacterales</taxon>
        <taxon>Bruguierivoracaceae</taxon>
        <taxon>Sodalis</taxon>
    </lineage>
</organism>
<dbReference type="HOGENOM" id="CLU_009583_0_3_6"/>
<name>Q2NUB7_SODGM</name>
<sequence length="361" mass="41111">MYRNRNKVVYVINSLNPGGAEMGLELLLDNGLFYDTDLHIICLSRSHSDLEDRIFKKNKRGVIFLNDTPVNNKKLLQYAFQLHKQILKVKPSVVITSLSQSVLAIRIIKAFHRFQHITFEHNTQFKNRSAWHLLKLTDHLSDKFWCDSIAMQKALLARAPGVKNLIVPLFYVNDMAPVKQDYVAREPFKLMAVGRLMAQKNYPLLIQIVRALHERGLEIALDIFGEGELASKLRAETQARGLTDVVTFRGFVRDWQSEANHYDAYILMSDFEGLSIATLEAMSVGLPCIVKPVGELENYISDRNNGLKVLTLEDAVNAIYELINDAELRNFLGNNAKSYVAAHYSENSFQALIEQAKRTLE</sequence>
<dbReference type="GO" id="GO:0016757">
    <property type="term" value="F:glycosyltransferase activity"/>
    <property type="evidence" value="ECO:0007669"/>
    <property type="project" value="InterPro"/>
</dbReference>
<dbReference type="PANTHER" id="PTHR12526">
    <property type="entry name" value="GLYCOSYLTRANSFERASE"/>
    <property type="match status" value="1"/>
</dbReference>
<reference evidence="2 3" key="1">
    <citation type="journal article" date="2006" name="Genome Res.">
        <title>Massive genome erosion and functional adaptations provide insights into the symbiotic lifestyle of Sodalis glossinidius in the tsetse host.</title>
        <authorList>
            <person name="Toh H."/>
            <person name="Weiss B.L."/>
            <person name="Perkin S.A.H."/>
            <person name="Yamashita A."/>
            <person name="Oshima K."/>
            <person name="Hattori M."/>
            <person name="Aksoy S."/>
        </authorList>
    </citation>
    <scope>NUCLEOTIDE SEQUENCE [LARGE SCALE GENOMIC DNA]</scope>
    <source>
        <strain evidence="3">morsitans</strain>
    </source>
</reference>
<dbReference type="AlphaFoldDB" id="Q2NUB7"/>
<feature type="domain" description="Glycosyl transferase family 1" evidence="1">
    <location>
        <begin position="186"/>
        <end position="338"/>
    </location>
</feature>
<dbReference type="Proteomes" id="UP000001932">
    <property type="component" value="Chromosome"/>
</dbReference>
<dbReference type="CAZy" id="GT4">
    <property type="family name" value="Glycosyltransferase Family 4"/>
</dbReference>
<dbReference type="OrthoDB" id="9777346at2"/>
<dbReference type="eggNOG" id="COG0438">
    <property type="taxonomic scope" value="Bacteria"/>
</dbReference>
<proteinExistence type="predicted"/>
<evidence type="ECO:0000313" key="3">
    <source>
        <dbReference type="Proteomes" id="UP000001932"/>
    </source>
</evidence>
<gene>
    <name evidence="2" type="ordered locus">SG0983</name>
</gene>
<dbReference type="InterPro" id="IPR001296">
    <property type="entry name" value="Glyco_trans_1"/>
</dbReference>
<dbReference type="KEGG" id="sgl:SG0983"/>
<evidence type="ECO:0000313" key="2">
    <source>
        <dbReference type="EMBL" id="BAE74258.1"/>
    </source>
</evidence>
<accession>Q2NUB7</accession>
<dbReference type="EMBL" id="AP008232">
    <property type="protein sequence ID" value="BAE74258.1"/>
    <property type="molecule type" value="Genomic_DNA"/>
</dbReference>
<protein>
    <recommendedName>
        <fullName evidence="1">Glycosyl transferase family 1 domain-containing protein</fullName>
    </recommendedName>
</protein>
<dbReference type="PANTHER" id="PTHR12526:SF630">
    <property type="entry name" value="GLYCOSYLTRANSFERASE"/>
    <property type="match status" value="1"/>
</dbReference>
<dbReference type="RefSeq" id="WP_011410844.1">
    <property type="nucleotide sequence ID" value="NC_007712.1"/>
</dbReference>
<keyword evidence="3" id="KW-1185">Reference proteome</keyword>
<dbReference type="Gene3D" id="3.40.50.2000">
    <property type="entry name" value="Glycogen Phosphorylase B"/>
    <property type="match status" value="2"/>
</dbReference>
<dbReference type="STRING" id="343509.SG0983"/>
<dbReference type="Pfam" id="PF00534">
    <property type="entry name" value="Glycos_transf_1"/>
    <property type="match status" value="1"/>
</dbReference>
<dbReference type="BioCyc" id="SGLO343509:SGP1_RS08425-MONOMER"/>